<gene>
    <name evidence="1" type="ORF">QFC21_002995</name>
</gene>
<keyword evidence="2" id="KW-1185">Reference proteome</keyword>
<sequence length="354" mass="39162">MQRSVIAQTSRLSTLTRRVGRPPQVARTAFNLPQTSRPREQTRSDRLYSSLAQEELTKPKGFASLRFSHVFGGLAILGQHRKAIQVLQEALAFLDRYDPEQNGVLPATPSPVQFTLSDRTRSIGLAQKLGTLALHIADSTGKDKNADLAEMYLTRALNAMIRLGSGGGAQEKEDTKLVGRDFDFPQEGGKAQAQENIDVDGARLNMVTKKSMGITMEALADLYVRRGRHELANPLYVQAISTLLPTSPEEVKSAGKPPVQDRCQASKAWSQRALQLADQTLSETIPDEKLQAACERARIVTEFNLGMLSEMEADISQAVKYLQRAQTHARSIGFKDAAREATDSLLRLRQIERH</sequence>
<organism evidence="1 2">
    <name type="scientific">Naganishia friedmannii</name>
    <dbReference type="NCBI Taxonomy" id="89922"/>
    <lineage>
        <taxon>Eukaryota</taxon>
        <taxon>Fungi</taxon>
        <taxon>Dikarya</taxon>
        <taxon>Basidiomycota</taxon>
        <taxon>Agaricomycotina</taxon>
        <taxon>Tremellomycetes</taxon>
        <taxon>Filobasidiales</taxon>
        <taxon>Filobasidiaceae</taxon>
        <taxon>Naganishia</taxon>
    </lineage>
</organism>
<protein>
    <submittedName>
        <fullName evidence="1">Uncharacterized protein</fullName>
    </submittedName>
</protein>
<accession>A0ACC2VT59</accession>
<evidence type="ECO:0000313" key="1">
    <source>
        <dbReference type="EMBL" id="KAJ9102594.1"/>
    </source>
</evidence>
<dbReference type="Proteomes" id="UP001227268">
    <property type="component" value="Unassembled WGS sequence"/>
</dbReference>
<reference evidence="1" key="1">
    <citation type="submission" date="2023-04" db="EMBL/GenBank/DDBJ databases">
        <title>Draft Genome sequencing of Naganishia species isolated from polar environments using Oxford Nanopore Technology.</title>
        <authorList>
            <person name="Leo P."/>
            <person name="Venkateswaran K."/>
        </authorList>
    </citation>
    <scope>NUCLEOTIDE SEQUENCE</scope>
    <source>
        <strain evidence="1">MNA-CCFEE 5423</strain>
    </source>
</reference>
<evidence type="ECO:0000313" key="2">
    <source>
        <dbReference type="Proteomes" id="UP001227268"/>
    </source>
</evidence>
<dbReference type="EMBL" id="JASBWT010000008">
    <property type="protein sequence ID" value="KAJ9102594.1"/>
    <property type="molecule type" value="Genomic_DNA"/>
</dbReference>
<name>A0ACC2VT59_9TREE</name>
<proteinExistence type="predicted"/>
<comment type="caution">
    <text evidence="1">The sequence shown here is derived from an EMBL/GenBank/DDBJ whole genome shotgun (WGS) entry which is preliminary data.</text>
</comment>